<proteinExistence type="predicted"/>
<comment type="subcellular location">
    <subcellularLocation>
        <location evidence="1">Secreted</location>
    </subcellularLocation>
</comment>
<keyword evidence="2" id="KW-0964">Secreted</keyword>
<name>A0A9X5KR07_PSEMA</name>
<dbReference type="PRINTS" id="PR00313">
    <property type="entry name" value="CABNDNGRPT"/>
</dbReference>
<accession>A0A9X5KR07</accession>
<dbReference type="Pfam" id="PF14891">
    <property type="entry name" value="Peptidase_M91"/>
    <property type="match status" value="1"/>
</dbReference>
<dbReference type="InterPro" id="IPR001343">
    <property type="entry name" value="Hemolysn_Ca-bd"/>
</dbReference>
<gene>
    <name evidence="5" type="ORF">AO064_18520</name>
</gene>
<dbReference type="Proteomes" id="UP000077563">
    <property type="component" value="Unassembled WGS sequence"/>
</dbReference>
<reference evidence="5 6" key="1">
    <citation type="submission" date="2015-09" db="EMBL/GenBank/DDBJ databases">
        <title>Genome sequence of Pseudomonas marginalis ICMP 3553.</title>
        <authorList>
            <person name="Visnovsky S."/>
            <person name="Lu A."/>
            <person name="Panda P."/>
            <person name="Pitman A."/>
        </authorList>
    </citation>
    <scope>NUCLEOTIDE SEQUENCE [LARGE SCALE GENOMIC DNA]</scope>
    <source>
        <strain evidence="5 6">ICMP 3553</strain>
    </source>
</reference>
<feature type="compositionally biased region" description="Low complexity" evidence="4">
    <location>
        <begin position="479"/>
        <end position="490"/>
    </location>
</feature>
<dbReference type="InterPro" id="IPR028208">
    <property type="entry name" value="Effector_pro_NleD-like"/>
</dbReference>
<protein>
    <submittedName>
        <fullName evidence="5">Hemolysin</fullName>
    </submittedName>
</protein>
<dbReference type="InterPro" id="IPR050557">
    <property type="entry name" value="RTX_toxin/Mannuronan_C5-epim"/>
</dbReference>
<keyword evidence="3" id="KW-0106">Calcium</keyword>
<sequence>MDVSNGLTRSPSPLAHGNVRVSQAPVATFDDRHYGLAKPPHLKFHTVPPIQAHQHVFLNDGNVKASGQSLWEHGYPSPLNQRLVLETGDQADHVHISQTHYGQLNIRVNDQLYHFASHDKEGQALKFHLKTHGGNDNVSIDANVMQPITIETGDGDDWVRAGGGYTRVFGGNGNDVVRLGSGMGYAEGNDGDDIIMGGPGDNVVYGNNGNDRLYAGAGPRHKKSYMDGGNGNDQLYAGNGHTVLQGGTGNDRLIGHDQTTFYTGIGADTVIANRPGDAIYATPSDTIKHLNGSVLNVVSAHDGPIQGFVIKGSADFIQRVEDDLALLRTSPQGQQMLAEMEAVALRNGAPVTIVEDPSDTESSYVYGSQELKALLQDERAPVSDEDPKWGFMINGVPGSRADRAQIHYNRSHLNVLAGVTQLPIVGLYHEMVHAYNAGNGTTFTGTTQEDVEGQPHDIHNSERQAVGLPNTAQPFDFDNNPATPPTASNPKAFTENALNEEMGRPLRKQYAG</sequence>
<evidence type="ECO:0000256" key="1">
    <source>
        <dbReference type="ARBA" id="ARBA00004613"/>
    </source>
</evidence>
<dbReference type="Pfam" id="PF00353">
    <property type="entry name" value="HemolysinCabind"/>
    <property type="match status" value="3"/>
</dbReference>
<feature type="region of interest" description="Disordered" evidence="4">
    <location>
        <begin position="469"/>
        <end position="512"/>
    </location>
</feature>
<dbReference type="GO" id="GO:0005509">
    <property type="term" value="F:calcium ion binding"/>
    <property type="evidence" value="ECO:0007669"/>
    <property type="project" value="InterPro"/>
</dbReference>
<evidence type="ECO:0000313" key="5">
    <source>
        <dbReference type="EMBL" id="OAJ46336.1"/>
    </source>
</evidence>
<dbReference type="PANTHER" id="PTHR38340:SF1">
    <property type="entry name" value="S-LAYER PROTEIN"/>
    <property type="match status" value="1"/>
</dbReference>
<comment type="caution">
    <text evidence="5">The sequence shown here is derived from an EMBL/GenBank/DDBJ whole genome shotgun (WGS) entry which is preliminary data.</text>
</comment>
<organism evidence="5 6">
    <name type="scientific">Pseudomonas marginalis</name>
    <name type="common">Pseudomonas panacis</name>
    <dbReference type="NCBI Taxonomy" id="298"/>
    <lineage>
        <taxon>Bacteria</taxon>
        <taxon>Pseudomonadati</taxon>
        <taxon>Pseudomonadota</taxon>
        <taxon>Gammaproteobacteria</taxon>
        <taxon>Pseudomonadales</taxon>
        <taxon>Pseudomonadaceae</taxon>
        <taxon>Pseudomonas</taxon>
    </lineage>
</organism>
<evidence type="ECO:0000256" key="3">
    <source>
        <dbReference type="ARBA" id="ARBA00022837"/>
    </source>
</evidence>
<dbReference type="InterPro" id="IPR011049">
    <property type="entry name" value="Serralysin-like_metalloprot_C"/>
</dbReference>
<evidence type="ECO:0000256" key="2">
    <source>
        <dbReference type="ARBA" id="ARBA00022525"/>
    </source>
</evidence>
<dbReference type="SUPFAM" id="SSF51120">
    <property type="entry name" value="beta-Roll"/>
    <property type="match status" value="1"/>
</dbReference>
<dbReference type="AlphaFoldDB" id="A0A9X5KR07"/>
<evidence type="ECO:0000313" key="6">
    <source>
        <dbReference type="Proteomes" id="UP000077563"/>
    </source>
</evidence>
<dbReference type="RefSeq" id="WP_082893985.1">
    <property type="nucleotide sequence ID" value="NZ_LKEG01000053.1"/>
</dbReference>
<dbReference type="GO" id="GO:0005576">
    <property type="term" value="C:extracellular region"/>
    <property type="evidence" value="ECO:0007669"/>
    <property type="project" value="UniProtKB-SubCell"/>
</dbReference>
<dbReference type="Gene3D" id="2.150.10.10">
    <property type="entry name" value="Serralysin-like metalloprotease, C-terminal"/>
    <property type="match status" value="2"/>
</dbReference>
<dbReference type="EMBL" id="LKEG01000053">
    <property type="protein sequence ID" value="OAJ46336.1"/>
    <property type="molecule type" value="Genomic_DNA"/>
</dbReference>
<dbReference type="PANTHER" id="PTHR38340">
    <property type="entry name" value="S-LAYER PROTEIN"/>
    <property type="match status" value="1"/>
</dbReference>
<evidence type="ECO:0000256" key="4">
    <source>
        <dbReference type="SAM" id="MobiDB-lite"/>
    </source>
</evidence>